<sequence>MPLEPLYVTNRVVVTILPKAPFVEWINAADPTPANATINLEDAREEPTAFLIPTGGTDDPDQPSKRWIQRNWKAVFEQLLEDWYVDPDLWPRNRTLKMFREWCEVCIHTIVPDYADTPLEYDD</sequence>
<gene>
    <name evidence="1" type="ORF">LMG19083_04787</name>
</gene>
<keyword evidence="2" id="KW-1185">Reference proteome</keyword>
<reference evidence="1 2" key="1">
    <citation type="submission" date="2023-07" db="EMBL/GenBank/DDBJ databases">
        <authorList>
            <person name="Peeters C."/>
        </authorList>
    </citation>
    <scope>NUCLEOTIDE SEQUENCE [LARGE SCALE GENOMIC DNA]</scope>
    <source>
        <strain evidence="1 2">LMG 19083</strain>
    </source>
</reference>
<name>A0ABM9JZJ5_9RALS</name>
<accession>A0ABM9JZJ5</accession>
<dbReference type="RefSeq" id="WP_316669333.1">
    <property type="nucleotide sequence ID" value="NZ_CATZBU010000022.1"/>
</dbReference>
<evidence type="ECO:0000313" key="2">
    <source>
        <dbReference type="Proteomes" id="UP001189813"/>
    </source>
</evidence>
<evidence type="ECO:0000313" key="1">
    <source>
        <dbReference type="EMBL" id="CAJ0808859.1"/>
    </source>
</evidence>
<dbReference type="Proteomes" id="UP001189813">
    <property type="component" value="Unassembled WGS sequence"/>
</dbReference>
<proteinExistence type="predicted"/>
<organism evidence="1 2">
    <name type="scientific">Ralstonia psammae</name>
    <dbReference type="NCBI Taxonomy" id="3058598"/>
    <lineage>
        <taxon>Bacteria</taxon>
        <taxon>Pseudomonadati</taxon>
        <taxon>Pseudomonadota</taxon>
        <taxon>Betaproteobacteria</taxon>
        <taxon>Burkholderiales</taxon>
        <taxon>Burkholderiaceae</taxon>
        <taxon>Ralstonia</taxon>
    </lineage>
</organism>
<dbReference type="EMBL" id="CATZBU010000022">
    <property type="protein sequence ID" value="CAJ0808859.1"/>
    <property type="molecule type" value="Genomic_DNA"/>
</dbReference>
<comment type="caution">
    <text evidence="1">The sequence shown here is derived from an EMBL/GenBank/DDBJ whole genome shotgun (WGS) entry which is preliminary data.</text>
</comment>
<protein>
    <submittedName>
        <fullName evidence="1">Uncharacterized protein</fullName>
    </submittedName>
</protein>